<gene>
    <name evidence="1" type="ORF">BSL78_24570</name>
</gene>
<dbReference type="STRING" id="307972.A0A2G8JS39"/>
<evidence type="ECO:0000313" key="2">
    <source>
        <dbReference type="Proteomes" id="UP000230750"/>
    </source>
</evidence>
<dbReference type="AlphaFoldDB" id="A0A2G8JS39"/>
<protein>
    <recommendedName>
        <fullName evidence="3">Pol-like protein</fullName>
    </recommendedName>
</protein>
<dbReference type="Proteomes" id="UP000230750">
    <property type="component" value="Unassembled WGS sequence"/>
</dbReference>
<name>A0A2G8JS39_STIJA</name>
<evidence type="ECO:0008006" key="3">
    <source>
        <dbReference type="Google" id="ProtNLM"/>
    </source>
</evidence>
<dbReference type="EMBL" id="MRZV01001341">
    <property type="protein sequence ID" value="PIK38587.1"/>
    <property type="molecule type" value="Genomic_DNA"/>
</dbReference>
<accession>A0A2G8JS39</accession>
<dbReference type="SUPFAM" id="SSF56219">
    <property type="entry name" value="DNase I-like"/>
    <property type="match status" value="1"/>
</dbReference>
<keyword evidence="2" id="KW-1185">Reference proteome</keyword>
<proteinExistence type="predicted"/>
<reference evidence="1 2" key="1">
    <citation type="journal article" date="2017" name="PLoS Biol.">
        <title>The sea cucumber genome provides insights into morphological evolution and visceral regeneration.</title>
        <authorList>
            <person name="Zhang X."/>
            <person name="Sun L."/>
            <person name="Yuan J."/>
            <person name="Sun Y."/>
            <person name="Gao Y."/>
            <person name="Zhang L."/>
            <person name="Li S."/>
            <person name="Dai H."/>
            <person name="Hamel J.F."/>
            <person name="Liu C."/>
            <person name="Yu Y."/>
            <person name="Liu S."/>
            <person name="Lin W."/>
            <person name="Guo K."/>
            <person name="Jin S."/>
            <person name="Xu P."/>
            <person name="Storey K.B."/>
            <person name="Huan P."/>
            <person name="Zhang T."/>
            <person name="Zhou Y."/>
            <person name="Zhang J."/>
            <person name="Lin C."/>
            <person name="Li X."/>
            <person name="Xing L."/>
            <person name="Huo D."/>
            <person name="Sun M."/>
            <person name="Wang L."/>
            <person name="Mercier A."/>
            <person name="Li F."/>
            <person name="Yang H."/>
            <person name="Xiang J."/>
        </authorList>
    </citation>
    <scope>NUCLEOTIDE SEQUENCE [LARGE SCALE GENOMIC DNA]</scope>
    <source>
        <strain evidence="1">Shaxun</strain>
        <tissue evidence="1">Muscle</tissue>
    </source>
</reference>
<sequence>MEVDCVCLQETHILEEDVPLWAYEWGGGLHASFGSSSSCGTVILLSPRQAGCATRVETDHEGRLVCILFKYPQARFVLPSIFPIGRGLWKLNCRILGEAEFRQGFETRYKGWQTLKPAFASTSQWWDDVKLRIKRYAIQYCVTRARRRREKFSKLCAEVKFGDPSAVIALQTYLDEKYHGARVRARVEAVEAEERPSLRFYQSVAHRQVTDASRLCALLMGPWLVTLTALSAEGGAPGVPSLSPLERDSRLVPFVVPGGAKVKCAQYADDVTCVVSSLGSFRALSQDLSIFERATGAKLNPEKTKGLRLGSWRYRDLPFGASWSDHNIKINGIWFGYDAPGDVTWSERAEVFESRLETFGTRWLSILGKVTVVNRFVSPILWYPGAVYPIPRRVLVRLERAIFSFIWSGGTELVKRAVMYQKLEKGGLGWFIWEPALVHSSLRDRALNAIFVQGRHPVEVWRSVHSRLNGCRLRDLAWRIAHGALVTNLKRYHWRLGDGLCPRTGCDSLESTAMFFGIALCFELVGVVSVLDRPFNGDRSWSVGQGFVLYGLDPPVCSVAVLQRIIYVCSVVKKLIWRNRCDVVFRGKFASWQAVLEAVKSDIRLQVEGDFRRLSRAAFFGRWCAGEGCFVSLRAGRPFVVF</sequence>
<evidence type="ECO:0000313" key="1">
    <source>
        <dbReference type="EMBL" id="PIK38587.1"/>
    </source>
</evidence>
<dbReference type="OrthoDB" id="671887at2759"/>
<organism evidence="1 2">
    <name type="scientific">Stichopus japonicus</name>
    <name type="common">Sea cucumber</name>
    <dbReference type="NCBI Taxonomy" id="307972"/>
    <lineage>
        <taxon>Eukaryota</taxon>
        <taxon>Metazoa</taxon>
        <taxon>Echinodermata</taxon>
        <taxon>Eleutherozoa</taxon>
        <taxon>Echinozoa</taxon>
        <taxon>Holothuroidea</taxon>
        <taxon>Aspidochirotacea</taxon>
        <taxon>Aspidochirotida</taxon>
        <taxon>Stichopodidae</taxon>
        <taxon>Apostichopus</taxon>
    </lineage>
</organism>
<dbReference type="Gene3D" id="3.60.10.10">
    <property type="entry name" value="Endonuclease/exonuclease/phosphatase"/>
    <property type="match status" value="1"/>
</dbReference>
<dbReference type="InterPro" id="IPR036691">
    <property type="entry name" value="Endo/exonu/phosph_ase_sf"/>
</dbReference>
<comment type="caution">
    <text evidence="1">The sequence shown here is derived from an EMBL/GenBank/DDBJ whole genome shotgun (WGS) entry which is preliminary data.</text>
</comment>